<dbReference type="Proteomes" id="UP000634136">
    <property type="component" value="Unassembled WGS sequence"/>
</dbReference>
<gene>
    <name evidence="1" type="ORF">G2W53_043837</name>
</gene>
<dbReference type="AlphaFoldDB" id="A0A834W3R9"/>
<sequence>MGPMTFGFALGPNFQADQPKQINQLKAQL</sequence>
<protein>
    <submittedName>
        <fullName evidence="1">Uncharacterized protein</fullName>
    </submittedName>
</protein>
<evidence type="ECO:0000313" key="1">
    <source>
        <dbReference type="EMBL" id="KAF7804726.1"/>
    </source>
</evidence>
<evidence type="ECO:0000313" key="2">
    <source>
        <dbReference type="Proteomes" id="UP000634136"/>
    </source>
</evidence>
<keyword evidence="2" id="KW-1185">Reference proteome</keyword>
<dbReference type="EMBL" id="JAAIUW010000013">
    <property type="protein sequence ID" value="KAF7804726.1"/>
    <property type="molecule type" value="Genomic_DNA"/>
</dbReference>
<accession>A0A834W3R9</accession>
<reference evidence="1" key="1">
    <citation type="submission" date="2020-09" db="EMBL/GenBank/DDBJ databases">
        <title>Genome-Enabled Discovery of Anthraquinone Biosynthesis in Senna tora.</title>
        <authorList>
            <person name="Kang S.-H."/>
            <person name="Pandey R.P."/>
            <person name="Lee C.-M."/>
            <person name="Sim J.-S."/>
            <person name="Jeong J.-T."/>
            <person name="Choi B.-S."/>
            <person name="Jung M."/>
            <person name="Ginzburg D."/>
            <person name="Zhao K."/>
            <person name="Won S.Y."/>
            <person name="Oh T.-J."/>
            <person name="Yu Y."/>
            <person name="Kim N.-H."/>
            <person name="Lee O.R."/>
            <person name="Lee T.-H."/>
            <person name="Bashyal P."/>
            <person name="Kim T.-S."/>
            <person name="Lee W.-H."/>
            <person name="Kawkins C."/>
            <person name="Kim C.-K."/>
            <person name="Kim J.S."/>
            <person name="Ahn B.O."/>
            <person name="Rhee S.Y."/>
            <person name="Sohng J.K."/>
        </authorList>
    </citation>
    <scope>NUCLEOTIDE SEQUENCE</scope>
    <source>
        <tissue evidence="1">Leaf</tissue>
    </source>
</reference>
<organism evidence="1 2">
    <name type="scientific">Senna tora</name>
    <dbReference type="NCBI Taxonomy" id="362788"/>
    <lineage>
        <taxon>Eukaryota</taxon>
        <taxon>Viridiplantae</taxon>
        <taxon>Streptophyta</taxon>
        <taxon>Embryophyta</taxon>
        <taxon>Tracheophyta</taxon>
        <taxon>Spermatophyta</taxon>
        <taxon>Magnoliopsida</taxon>
        <taxon>eudicotyledons</taxon>
        <taxon>Gunneridae</taxon>
        <taxon>Pentapetalae</taxon>
        <taxon>rosids</taxon>
        <taxon>fabids</taxon>
        <taxon>Fabales</taxon>
        <taxon>Fabaceae</taxon>
        <taxon>Caesalpinioideae</taxon>
        <taxon>Cassia clade</taxon>
        <taxon>Senna</taxon>
    </lineage>
</organism>
<comment type="caution">
    <text evidence="1">The sequence shown here is derived from an EMBL/GenBank/DDBJ whole genome shotgun (WGS) entry which is preliminary data.</text>
</comment>
<proteinExistence type="predicted"/>
<name>A0A834W3R9_9FABA</name>